<evidence type="ECO:0000259" key="3">
    <source>
        <dbReference type="PROSITE" id="PS50977"/>
    </source>
</evidence>
<evidence type="ECO:0000313" key="4">
    <source>
        <dbReference type="EMBL" id="MBB6633421.1"/>
    </source>
</evidence>
<reference evidence="4 5" key="1">
    <citation type="submission" date="2020-08" db="EMBL/GenBank/DDBJ databases">
        <title>Cohnella phylogeny.</title>
        <authorList>
            <person name="Dunlap C."/>
        </authorList>
    </citation>
    <scope>NUCLEOTIDE SEQUENCE [LARGE SCALE GENOMIC DNA]</scope>
    <source>
        <strain evidence="4 5">DSM 25241</strain>
    </source>
</reference>
<keyword evidence="5" id="KW-1185">Reference proteome</keyword>
<dbReference type="Pfam" id="PF00440">
    <property type="entry name" value="TetR_N"/>
    <property type="match status" value="1"/>
</dbReference>
<evidence type="ECO:0000256" key="2">
    <source>
        <dbReference type="PROSITE-ProRule" id="PRU00335"/>
    </source>
</evidence>
<gene>
    <name evidence="4" type="ORF">H7B67_04800</name>
</gene>
<evidence type="ECO:0000256" key="1">
    <source>
        <dbReference type="ARBA" id="ARBA00023125"/>
    </source>
</evidence>
<keyword evidence="1 2" id="KW-0238">DNA-binding</keyword>
<dbReference type="SUPFAM" id="SSF46689">
    <property type="entry name" value="Homeodomain-like"/>
    <property type="match status" value="1"/>
</dbReference>
<feature type="domain" description="HTH tetR-type" evidence="3">
    <location>
        <begin position="12"/>
        <end position="72"/>
    </location>
</feature>
<dbReference type="InterPro" id="IPR039532">
    <property type="entry name" value="TetR_C_Firmicutes"/>
</dbReference>
<dbReference type="PANTHER" id="PTHR43479:SF7">
    <property type="entry name" value="TETR-FAMILY TRANSCRIPTIONAL REGULATOR"/>
    <property type="match status" value="1"/>
</dbReference>
<dbReference type="InterPro" id="IPR009057">
    <property type="entry name" value="Homeodomain-like_sf"/>
</dbReference>
<evidence type="ECO:0000313" key="5">
    <source>
        <dbReference type="Proteomes" id="UP000535838"/>
    </source>
</evidence>
<dbReference type="PANTHER" id="PTHR43479">
    <property type="entry name" value="ACREF/ENVCD OPERON REPRESSOR-RELATED"/>
    <property type="match status" value="1"/>
</dbReference>
<dbReference type="InterPro" id="IPR050624">
    <property type="entry name" value="HTH-type_Tx_Regulator"/>
</dbReference>
<organism evidence="4 5">
    <name type="scientific">Cohnella thailandensis</name>
    <dbReference type="NCBI Taxonomy" id="557557"/>
    <lineage>
        <taxon>Bacteria</taxon>
        <taxon>Bacillati</taxon>
        <taxon>Bacillota</taxon>
        <taxon>Bacilli</taxon>
        <taxon>Bacillales</taxon>
        <taxon>Paenibacillaceae</taxon>
        <taxon>Cohnella</taxon>
    </lineage>
</organism>
<name>A0A841SXE9_9BACL</name>
<comment type="caution">
    <text evidence="4">The sequence shown here is derived from an EMBL/GenBank/DDBJ whole genome shotgun (WGS) entry which is preliminary data.</text>
</comment>
<dbReference type="EMBL" id="JACJVQ010000004">
    <property type="protein sequence ID" value="MBB6633421.1"/>
    <property type="molecule type" value="Genomic_DNA"/>
</dbReference>
<dbReference type="AlphaFoldDB" id="A0A841SXE9"/>
<dbReference type="RefSeq" id="WP_185118660.1">
    <property type="nucleotide sequence ID" value="NZ_JACJVQ010000004.1"/>
</dbReference>
<protein>
    <submittedName>
        <fullName evidence="4">TetR/AcrR family transcriptional regulator</fullName>
    </submittedName>
</protein>
<dbReference type="Gene3D" id="1.10.357.10">
    <property type="entry name" value="Tetracycline Repressor, domain 2"/>
    <property type="match status" value="1"/>
</dbReference>
<sequence>MEVKVKNDRRITRTKEAINRAFLDLFAKKEFERITINEIADQANVNRATVYLHYADKYDLLEKCIEDHLNQMVAACSLNKSFQQKITDLSEAAEALKFLFVYFENHFLFFSSMLSSQQTTAFRECMLGITKDLIRKQMNMEGVNRDMDAEVAIQFTASAFVGTVEWWIANRMPHSPSYMGEQAMRLFKRHDIYCAEV</sequence>
<dbReference type="Pfam" id="PF14278">
    <property type="entry name" value="TetR_C_8"/>
    <property type="match status" value="1"/>
</dbReference>
<feature type="DNA-binding region" description="H-T-H motif" evidence="2">
    <location>
        <begin position="35"/>
        <end position="54"/>
    </location>
</feature>
<dbReference type="InterPro" id="IPR001647">
    <property type="entry name" value="HTH_TetR"/>
</dbReference>
<dbReference type="PROSITE" id="PS50977">
    <property type="entry name" value="HTH_TETR_2"/>
    <property type="match status" value="1"/>
</dbReference>
<dbReference type="Proteomes" id="UP000535838">
    <property type="component" value="Unassembled WGS sequence"/>
</dbReference>
<proteinExistence type="predicted"/>
<dbReference type="GO" id="GO:0003677">
    <property type="term" value="F:DNA binding"/>
    <property type="evidence" value="ECO:0007669"/>
    <property type="project" value="UniProtKB-UniRule"/>
</dbReference>
<accession>A0A841SXE9</accession>